<dbReference type="InterPro" id="IPR046803">
    <property type="entry name" value="DNAPKcs_CC1-2"/>
</dbReference>
<dbReference type="EMBL" id="CAJOBJ010255102">
    <property type="protein sequence ID" value="CAF5101376.1"/>
    <property type="molecule type" value="Genomic_DNA"/>
</dbReference>
<dbReference type="Pfam" id="PF20502">
    <property type="entry name" value="DNAPKcs_CC1-2"/>
    <property type="match status" value="1"/>
</dbReference>
<feature type="non-terminal residue" evidence="2">
    <location>
        <position position="1"/>
    </location>
</feature>
<sequence>MNEQFSLPMIYQWLDTVIASLDCYTWVFSQGFLNPLILQENNKRSRLIESLSYFISKISMNTLHDIVTYFPSSNQSNVFTPNDVHQFDTAKCTVIVRLLNFITAIWTKYPQDTKRAIENSFYSNDLTKLILTCVFNPTQIGFDINNEEINKKLPERILSLLKSMTTHLPEQLLQPLRINAVEMTKSDG</sequence>
<evidence type="ECO:0000313" key="2">
    <source>
        <dbReference type="EMBL" id="CAF5101376.1"/>
    </source>
</evidence>
<organism evidence="2 3">
    <name type="scientific">Rotaria magnacalcarata</name>
    <dbReference type="NCBI Taxonomy" id="392030"/>
    <lineage>
        <taxon>Eukaryota</taxon>
        <taxon>Metazoa</taxon>
        <taxon>Spiralia</taxon>
        <taxon>Gnathifera</taxon>
        <taxon>Rotifera</taxon>
        <taxon>Eurotatoria</taxon>
        <taxon>Bdelloidea</taxon>
        <taxon>Philodinida</taxon>
        <taxon>Philodinidae</taxon>
        <taxon>Rotaria</taxon>
    </lineage>
</organism>
<evidence type="ECO:0000313" key="3">
    <source>
        <dbReference type="Proteomes" id="UP000681720"/>
    </source>
</evidence>
<proteinExistence type="predicted"/>
<gene>
    <name evidence="2" type="ORF">GIL414_LOCUS62748</name>
</gene>
<accession>A0A8S3F435</accession>
<feature type="domain" description="DNA-dependent protein kinase catalytic subunit CC1/2" evidence="1">
    <location>
        <begin position="2"/>
        <end position="169"/>
    </location>
</feature>
<name>A0A8S3F435_9BILA</name>
<dbReference type="AlphaFoldDB" id="A0A8S3F435"/>
<protein>
    <recommendedName>
        <fullName evidence="1">DNA-dependent protein kinase catalytic subunit CC1/2 domain-containing protein</fullName>
    </recommendedName>
</protein>
<dbReference type="Proteomes" id="UP000681720">
    <property type="component" value="Unassembled WGS sequence"/>
</dbReference>
<reference evidence="2" key="1">
    <citation type="submission" date="2021-02" db="EMBL/GenBank/DDBJ databases">
        <authorList>
            <person name="Nowell W R."/>
        </authorList>
    </citation>
    <scope>NUCLEOTIDE SEQUENCE</scope>
</reference>
<evidence type="ECO:0000259" key="1">
    <source>
        <dbReference type="Pfam" id="PF20502"/>
    </source>
</evidence>
<comment type="caution">
    <text evidence="2">The sequence shown here is derived from an EMBL/GenBank/DDBJ whole genome shotgun (WGS) entry which is preliminary data.</text>
</comment>